<proteinExistence type="predicted"/>
<dbReference type="Proteomes" id="UP000503447">
    <property type="component" value="Chromosome"/>
</dbReference>
<dbReference type="AlphaFoldDB" id="A0A6M5YLX0"/>
<evidence type="ECO:0000313" key="2">
    <source>
        <dbReference type="EMBL" id="QJW94350.1"/>
    </source>
</evidence>
<organism evidence="2 3">
    <name type="scientific">Frigoriglobus tundricola</name>
    <dbReference type="NCBI Taxonomy" id="2774151"/>
    <lineage>
        <taxon>Bacteria</taxon>
        <taxon>Pseudomonadati</taxon>
        <taxon>Planctomycetota</taxon>
        <taxon>Planctomycetia</taxon>
        <taxon>Gemmatales</taxon>
        <taxon>Gemmataceae</taxon>
        <taxon>Frigoriglobus</taxon>
    </lineage>
</organism>
<accession>A0A6M5YLX0</accession>
<sequence>MQQGSVVESHGRAGIIGSRAEEGPWTPPAFGVPVPVPGADYYEL</sequence>
<dbReference type="KEGG" id="ftj:FTUN_1870"/>
<evidence type="ECO:0000256" key="1">
    <source>
        <dbReference type="SAM" id="MobiDB-lite"/>
    </source>
</evidence>
<reference evidence="3" key="1">
    <citation type="submission" date="2020-05" db="EMBL/GenBank/DDBJ databases">
        <title>Frigoriglobus tundricola gen. nov., sp. nov., a psychrotolerant cellulolytic planctomycete of the family Gemmataceae with two divergent copies of 16S rRNA gene.</title>
        <authorList>
            <person name="Kulichevskaya I.S."/>
            <person name="Ivanova A.A."/>
            <person name="Naumoff D.G."/>
            <person name="Beletsky A.V."/>
            <person name="Rijpstra W.I.C."/>
            <person name="Sinninghe Damste J.S."/>
            <person name="Mardanov A.V."/>
            <person name="Ravin N.V."/>
            <person name="Dedysh S.N."/>
        </authorList>
    </citation>
    <scope>NUCLEOTIDE SEQUENCE [LARGE SCALE GENOMIC DNA]</scope>
    <source>
        <strain evidence="3">PL17</strain>
    </source>
</reference>
<keyword evidence="3" id="KW-1185">Reference proteome</keyword>
<dbReference type="EMBL" id="CP053452">
    <property type="protein sequence ID" value="QJW94350.1"/>
    <property type="molecule type" value="Genomic_DNA"/>
</dbReference>
<gene>
    <name evidence="2" type="ORF">FTUN_1870</name>
</gene>
<feature type="region of interest" description="Disordered" evidence="1">
    <location>
        <begin position="1"/>
        <end position="31"/>
    </location>
</feature>
<evidence type="ECO:0000313" key="3">
    <source>
        <dbReference type="Proteomes" id="UP000503447"/>
    </source>
</evidence>
<name>A0A6M5YLX0_9BACT</name>
<protein>
    <submittedName>
        <fullName evidence="2">Uncharacterized protein</fullName>
    </submittedName>
</protein>